<proteinExistence type="predicted"/>
<evidence type="ECO:0000313" key="2">
    <source>
        <dbReference type="EMBL" id="KAK9824344.1"/>
    </source>
</evidence>
<dbReference type="Proteomes" id="UP001489004">
    <property type="component" value="Unassembled WGS sequence"/>
</dbReference>
<sequence>MPAKRVWPGSRCRLSRRQGSAPWSRQALVWGDTNRNVPDEDAKARAGDQQPGLNWGRAGGEGRCWLLE</sequence>
<feature type="region of interest" description="Disordered" evidence="1">
    <location>
        <begin position="32"/>
        <end position="55"/>
    </location>
</feature>
<comment type="caution">
    <text evidence="2">The sequence shown here is derived from an EMBL/GenBank/DDBJ whole genome shotgun (WGS) entry which is preliminary data.</text>
</comment>
<gene>
    <name evidence="2" type="ORF">WJX72_009573</name>
</gene>
<dbReference type="AlphaFoldDB" id="A0AAW1QSA0"/>
<protein>
    <submittedName>
        <fullName evidence="2">Uncharacterized protein</fullName>
    </submittedName>
</protein>
<name>A0AAW1QSA0_9CHLO</name>
<organism evidence="2 3">
    <name type="scientific">[Myrmecia] bisecta</name>
    <dbReference type="NCBI Taxonomy" id="41462"/>
    <lineage>
        <taxon>Eukaryota</taxon>
        <taxon>Viridiplantae</taxon>
        <taxon>Chlorophyta</taxon>
        <taxon>core chlorophytes</taxon>
        <taxon>Trebouxiophyceae</taxon>
        <taxon>Trebouxiales</taxon>
        <taxon>Trebouxiaceae</taxon>
        <taxon>Myrmecia</taxon>
    </lineage>
</organism>
<keyword evidence="3" id="KW-1185">Reference proteome</keyword>
<reference evidence="2 3" key="1">
    <citation type="journal article" date="2024" name="Nat. Commun.">
        <title>Phylogenomics reveals the evolutionary origins of lichenization in chlorophyte algae.</title>
        <authorList>
            <person name="Puginier C."/>
            <person name="Libourel C."/>
            <person name="Otte J."/>
            <person name="Skaloud P."/>
            <person name="Haon M."/>
            <person name="Grisel S."/>
            <person name="Petersen M."/>
            <person name="Berrin J.G."/>
            <person name="Delaux P.M."/>
            <person name="Dal Grande F."/>
            <person name="Keller J."/>
        </authorList>
    </citation>
    <scope>NUCLEOTIDE SEQUENCE [LARGE SCALE GENOMIC DNA]</scope>
    <source>
        <strain evidence="2 3">SAG 2043</strain>
    </source>
</reference>
<accession>A0AAW1QSA0</accession>
<dbReference type="EMBL" id="JALJOR010000002">
    <property type="protein sequence ID" value="KAK9824344.1"/>
    <property type="molecule type" value="Genomic_DNA"/>
</dbReference>
<evidence type="ECO:0000313" key="3">
    <source>
        <dbReference type="Proteomes" id="UP001489004"/>
    </source>
</evidence>
<feature type="compositionally biased region" description="Basic and acidic residues" evidence="1">
    <location>
        <begin position="37"/>
        <end position="46"/>
    </location>
</feature>
<evidence type="ECO:0000256" key="1">
    <source>
        <dbReference type="SAM" id="MobiDB-lite"/>
    </source>
</evidence>